<sequence>MQFKRYCKTLSLSDNPTLIEEYKKVHAKGYAWKEITEGMKEVGILDMEIYIHSTQLFMIMDTVADFDHEEQMKVLATKPRQSEWEKFVSRFQEADENTDADGKWELMERIYELEQKEDYTPLDGQVKEVSKIVKDTPTSIAE</sequence>
<dbReference type="EMBL" id="JABAIL010000006">
    <property type="protein sequence ID" value="NLR93331.1"/>
    <property type="molecule type" value="Genomic_DNA"/>
</dbReference>
<organism evidence="1 2">
    <name type="scientific">Flammeovirga agarivorans</name>
    <dbReference type="NCBI Taxonomy" id="2726742"/>
    <lineage>
        <taxon>Bacteria</taxon>
        <taxon>Pseudomonadati</taxon>
        <taxon>Bacteroidota</taxon>
        <taxon>Cytophagia</taxon>
        <taxon>Cytophagales</taxon>
        <taxon>Flammeovirgaceae</taxon>
        <taxon>Flammeovirga</taxon>
    </lineage>
</organism>
<dbReference type="PANTHER" id="PTHR43239">
    <property type="entry name" value="UPF0734 PROTEIN DDB_G0273871/DDB_G0273177"/>
    <property type="match status" value="1"/>
</dbReference>
<keyword evidence="2" id="KW-1185">Reference proteome</keyword>
<dbReference type="SUPFAM" id="SSF54909">
    <property type="entry name" value="Dimeric alpha+beta barrel"/>
    <property type="match status" value="1"/>
</dbReference>
<accession>A0A7X8XXL0</accession>
<dbReference type="PANTHER" id="PTHR43239:SF1">
    <property type="entry name" value="UPF0734 PROTEIN DDB_G0273871_DDB_G0273177"/>
    <property type="match status" value="1"/>
</dbReference>
<dbReference type="InterPro" id="IPR011008">
    <property type="entry name" value="Dimeric_a/b-barrel"/>
</dbReference>
<comment type="caution">
    <text evidence="1">The sequence shown here is derived from an EMBL/GenBank/DDBJ whole genome shotgun (WGS) entry which is preliminary data.</text>
</comment>
<name>A0A7X8XXL0_9BACT</name>
<dbReference type="GO" id="GO:0016857">
    <property type="term" value="F:racemase and epimerase activity, acting on carbohydrates and derivatives"/>
    <property type="evidence" value="ECO:0007669"/>
    <property type="project" value="InterPro"/>
</dbReference>
<gene>
    <name evidence="1" type="ORF">HGP29_19200</name>
</gene>
<evidence type="ECO:0000313" key="1">
    <source>
        <dbReference type="EMBL" id="NLR93331.1"/>
    </source>
</evidence>
<dbReference type="Gene3D" id="3.30.70.100">
    <property type="match status" value="1"/>
</dbReference>
<evidence type="ECO:0000313" key="2">
    <source>
        <dbReference type="Proteomes" id="UP000585050"/>
    </source>
</evidence>
<reference evidence="1 2" key="1">
    <citation type="submission" date="2020-04" db="EMBL/GenBank/DDBJ databases">
        <title>Flammeovirga sp. SR4, a novel species isolated from seawater.</title>
        <authorList>
            <person name="Wang X."/>
        </authorList>
    </citation>
    <scope>NUCLEOTIDE SEQUENCE [LARGE SCALE GENOMIC DNA]</scope>
    <source>
        <strain evidence="1 2">SR4</strain>
    </source>
</reference>
<dbReference type="RefSeq" id="WP_168884045.1">
    <property type="nucleotide sequence ID" value="NZ_JABAIL010000006.1"/>
</dbReference>
<protein>
    <submittedName>
        <fullName evidence="1">L-rhamnose mutarotase</fullName>
    </submittedName>
</protein>
<dbReference type="Proteomes" id="UP000585050">
    <property type="component" value="Unassembled WGS sequence"/>
</dbReference>
<proteinExistence type="predicted"/>
<dbReference type="Pfam" id="PF05336">
    <property type="entry name" value="rhaM"/>
    <property type="match status" value="1"/>
</dbReference>
<dbReference type="InterPro" id="IPR052996">
    <property type="entry name" value="Carb_Metab_Mutarotase"/>
</dbReference>
<dbReference type="InterPro" id="IPR008000">
    <property type="entry name" value="Rham/fucose_mutarotase"/>
</dbReference>
<dbReference type="AlphaFoldDB" id="A0A7X8XXL0"/>